<dbReference type="RefSeq" id="WP_190466591.1">
    <property type="nucleotide sequence ID" value="NZ_JACJPW010000047.1"/>
</dbReference>
<reference evidence="1" key="1">
    <citation type="journal article" date="2015" name="ISME J.">
        <title>Draft Genome Sequence of Streptomyces incarnatus NRRL8089, which Produces the Nucleoside Antibiotic Sinefungin.</title>
        <authorList>
            <person name="Oshima K."/>
            <person name="Hattori M."/>
            <person name="Shimizu H."/>
            <person name="Fukuda K."/>
            <person name="Nemoto M."/>
            <person name="Inagaki K."/>
            <person name="Tamura T."/>
        </authorList>
    </citation>
    <scope>NUCLEOTIDE SEQUENCE</scope>
    <source>
        <strain evidence="1">FACHB-1375</strain>
    </source>
</reference>
<sequence length="58" mass="6305">MNRAIVLLGCLFANGIEQGSYLASEGIECIAKSDFAECGYVEIASNTQPHRSSSLFEY</sequence>
<organism evidence="1 2">
    <name type="scientific">Aerosakkonema funiforme FACHB-1375</name>
    <dbReference type="NCBI Taxonomy" id="2949571"/>
    <lineage>
        <taxon>Bacteria</taxon>
        <taxon>Bacillati</taxon>
        <taxon>Cyanobacteriota</taxon>
        <taxon>Cyanophyceae</taxon>
        <taxon>Oscillatoriophycideae</taxon>
        <taxon>Aerosakkonematales</taxon>
        <taxon>Aerosakkonemataceae</taxon>
        <taxon>Aerosakkonema</taxon>
    </lineage>
</organism>
<protein>
    <submittedName>
        <fullName evidence="1">Uncharacterized protein</fullName>
    </submittedName>
</protein>
<evidence type="ECO:0000313" key="2">
    <source>
        <dbReference type="Proteomes" id="UP000641646"/>
    </source>
</evidence>
<reference evidence="1" key="2">
    <citation type="submission" date="2020-08" db="EMBL/GenBank/DDBJ databases">
        <authorList>
            <person name="Chen M."/>
            <person name="Teng W."/>
            <person name="Zhao L."/>
            <person name="Hu C."/>
            <person name="Zhou Y."/>
            <person name="Han B."/>
            <person name="Song L."/>
            <person name="Shu W."/>
        </authorList>
    </citation>
    <scope>NUCLEOTIDE SEQUENCE</scope>
    <source>
        <strain evidence="1">FACHB-1375</strain>
    </source>
</reference>
<dbReference type="EMBL" id="JACJPW010000047">
    <property type="protein sequence ID" value="MBD2183057.1"/>
    <property type="molecule type" value="Genomic_DNA"/>
</dbReference>
<evidence type="ECO:0000313" key="1">
    <source>
        <dbReference type="EMBL" id="MBD2183057.1"/>
    </source>
</evidence>
<dbReference type="AlphaFoldDB" id="A0A926VI05"/>
<accession>A0A926VI05</accession>
<proteinExistence type="predicted"/>
<name>A0A926VI05_9CYAN</name>
<keyword evidence="2" id="KW-1185">Reference proteome</keyword>
<gene>
    <name evidence="1" type="ORF">H6G03_18640</name>
</gene>
<dbReference type="Proteomes" id="UP000641646">
    <property type="component" value="Unassembled WGS sequence"/>
</dbReference>
<comment type="caution">
    <text evidence="1">The sequence shown here is derived from an EMBL/GenBank/DDBJ whole genome shotgun (WGS) entry which is preliminary data.</text>
</comment>